<dbReference type="AlphaFoldDB" id="A0A1I5KAE9"/>
<feature type="transmembrane region" description="Helical" evidence="1">
    <location>
        <begin position="12"/>
        <end position="37"/>
    </location>
</feature>
<name>A0A1I5KAE9_9PSED</name>
<proteinExistence type="predicted"/>
<feature type="transmembrane region" description="Helical" evidence="1">
    <location>
        <begin position="113"/>
        <end position="130"/>
    </location>
</feature>
<evidence type="ECO:0000313" key="2">
    <source>
        <dbReference type="EMBL" id="SFO81987.1"/>
    </source>
</evidence>
<dbReference type="OrthoDB" id="5382495at2"/>
<keyword evidence="3" id="KW-1185">Reference proteome</keyword>
<keyword evidence="1" id="KW-1133">Transmembrane helix</keyword>
<feature type="transmembrane region" description="Helical" evidence="1">
    <location>
        <begin position="81"/>
        <end position="101"/>
    </location>
</feature>
<evidence type="ECO:0008006" key="4">
    <source>
        <dbReference type="Google" id="ProtNLM"/>
    </source>
</evidence>
<dbReference type="Proteomes" id="UP000198784">
    <property type="component" value="Unassembled WGS sequence"/>
</dbReference>
<keyword evidence="1" id="KW-0472">Membrane</keyword>
<feature type="transmembrane region" description="Helical" evidence="1">
    <location>
        <begin position="49"/>
        <end position="69"/>
    </location>
</feature>
<sequence length="131" mass="14648">MLGIWHLYATDYLLVLTISTTLVFALPIFLVPLAWARLMGWRIPTHTDLAVYFGRCLGAFILILEAMMLRAALTGEAIHTVFELLAATALMMIVVHVYGALRRIQPLSETLEIGFYAGLLLLTLLFWPLSA</sequence>
<keyword evidence="1" id="KW-0812">Transmembrane</keyword>
<accession>A0A1I5KAE9</accession>
<reference evidence="3" key="1">
    <citation type="submission" date="2016-10" db="EMBL/GenBank/DDBJ databases">
        <authorList>
            <person name="Varghese N."/>
            <person name="Submissions S."/>
        </authorList>
    </citation>
    <scope>NUCLEOTIDE SEQUENCE [LARGE SCALE GENOMIC DNA]</scope>
    <source>
        <strain evidence="3">DSM 17834</strain>
    </source>
</reference>
<evidence type="ECO:0000313" key="3">
    <source>
        <dbReference type="Proteomes" id="UP000198784"/>
    </source>
</evidence>
<organism evidence="2 3">
    <name type="scientific">Pseudomonas borbori</name>
    <dbReference type="NCBI Taxonomy" id="289003"/>
    <lineage>
        <taxon>Bacteria</taxon>
        <taxon>Pseudomonadati</taxon>
        <taxon>Pseudomonadota</taxon>
        <taxon>Gammaproteobacteria</taxon>
        <taxon>Pseudomonadales</taxon>
        <taxon>Pseudomonadaceae</taxon>
        <taxon>Pseudomonas</taxon>
    </lineage>
</organism>
<dbReference type="EMBL" id="FOWX01000001">
    <property type="protein sequence ID" value="SFO81987.1"/>
    <property type="molecule type" value="Genomic_DNA"/>
</dbReference>
<protein>
    <recommendedName>
        <fullName evidence="4">DUF4345 domain-containing protein</fullName>
    </recommendedName>
</protein>
<evidence type="ECO:0000256" key="1">
    <source>
        <dbReference type="SAM" id="Phobius"/>
    </source>
</evidence>
<gene>
    <name evidence="2" type="ORF">SAMN05216190_101127</name>
</gene>
<dbReference type="RefSeq" id="WP_090496754.1">
    <property type="nucleotide sequence ID" value="NZ_FOWX01000001.1"/>
</dbReference>
<dbReference type="STRING" id="289003.SAMN05216190_101127"/>